<dbReference type="AlphaFoldDB" id="A0A9W9K7D7"/>
<reference evidence="3" key="1">
    <citation type="submission" date="2022-11" db="EMBL/GenBank/DDBJ databases">
        <authorList>
            <person name="Petersen C."/>
        </authorList>
    </citation>
    <scope>NUCLEOTIDE SEQUENCE</scope>
    <source>
        <strain evidence="3">IBT 34128</strain>
    </source>
</reference>
<dbReference type="GeneID" id="81394955"/>
<accession>A0A9W9K7D7</accession>
<name>A0A9W9K7D7_9EURO</name>
<dbReference type="GO" id="GO:0003682">
    <property type="term" value="F:chromatin binding"/>
    <property type="evidence" value="ECO:0007669"/>
    <property type="project" value="TreeGrafter"/>
</dbReference>
<comment type="caution">
    <text evidence="3">The sequence shown here is derived from an EMBL/GenBank/DDBJ whole genome shotgun (WGS) entry which is preliminary data.</text>
</comment>
<feature type="coiled-coil region" evidence="1">
    <location>
        <begin position="176"/>
        <end position="238"/>
    </location>
</feature>
<dbReference type="GO" id="GO:0000785">
    <property type="term" value="C:chromatin"/>
    <property type="evidence" value="ECO:0007669"/>
    <property type="project" value="TreeGrafter"/>
</dbReference>
<feature type="coiled-coil region" evidence="1">
    <location>
        <begin position="516"/>
        <end position="568"/>
    </location>
</feature>
<reference evidence="3" key="2">
    <citation type="journal article" date="2023" name="IMA Fungus">
        <title>Comparative genomic study of the Penicillium genus elucidates a diverse pangenome and 15 lateral gene transfer events.</title>
        <authorList>
            <person name="Petersen C."/>
            <person name="Sorensen T."/>
            <person name="Nielsen M.R."/>
            <person name="Sondergaard T.E."/>
            <person name="Sorensen J.L."/>
            <person name="Fitzpatrick D.A."/>
            <person name="Frisvad J.C."/>
            <person name="Nielsen K.L."/>
        </authorList>
    </citation>
    <scope>NUCLEOTIDE SEQUENCE</scope>
    <source>
        <strain evidence="3">IBT 34128</strain>
    </source>
</reference>
<feature type="compositionally biased region" description="Polar residues" evidence="2">
    <location>
        <begin position="13"/>
        <end position="25"/>
    </location>
</feature>
<feature type="region of interest" description="Disordered" evidence="2">
    <location>
        <begin position="1"/>
        <end position="109"/>
    </location>
</feature>
<dbReference type="PANTHER" id="PTHR43941">
    <property type="entry name" value="STRUCTURAL MAINTENANCE OF CHROMOSOMES PROTEIN 2"/>
    <property type="match status" value="1"/>
</dbReference>
<dbReference type="OrthoDB" id="3532430at2759"/>
<proteinExistence type="predicted"/>
<evidence type="ECO:0000256" key="2">
    <source>
        <dbReference type="SAM" id="MobiDB-lite"/>
    </source>
</evidence>
<protein>
    <recommendedName>
        <fullName evidence="5">Spindle assembly checkpoint component MAD1</fullName>
    </recommendedName>
</protein>
<evidence type="ECO:0000313" key="4">
    <source>
        <dbReference type="Proteomes" id="UP001141434"/>
    </source>
</evidence>
<evidence type="ECO:0000256" key="1">
    <source>
        <dbReference type="SAM" id="Coils"/>
    </source>
</evidence>
<feature type="compositionally biased region" description="Basic residues" evidence="2">
    <location>
        <begin position="1"/>
        <end position="12"/>
    </location>
</feature>
<dbReference type="RefSeq" id="XP_056511400.1">
    <property type="nucleotide sequence ID" value="XM_056655787.1"/>
</dbReference>
<keyword evidence="1" id="KW-0175">Coiled coil</keyword>
<sequence length="790" mass="88610">MDTRQPGKKRKISTGSDSRSQSPVSHRTRQGLAPVLEQSLDPKAASYTPRKPRKKVRFSDPGPRLHDVDVGSTGLTPAMHRTSFNEASLGSSRSGDRTPTRRGRRRSAPIPRYLRCSFDPVSPYDETCTERVMQFTPLRQILDTRTQRRIRRTGLSDEINHIERQKRETANFDRSLQTLIQERDTLKHELNTLRQNHTALEDQSSAAEAFWLSPQVRLQELEAEMSRLRDEISVCSNHSLDDRISSANGDGDTFTLNDSAVLVSNSPDLRGTIDSGPPISDSLALFGRDANAHDSTEPTAWDKTGESDIHALSLDLEAARKEKKDLFHACRSRISGLNDPTLSGILRQPSPPPDFFDSVLDILTMALSRASDATSALEGINQECSTLGFAGTDADDAITDIRSHFRSARLELERALPGETAGIGLEDGKATLSELVRRVASLTKDLGTERKHHHGSLGREKALRGQFDTLLHRYESAANKIGGLEESITSSASDMLHTRMRMHDLEREGQEQAIGIDRLNAALKKYRDDVKGLEELVSTLERENLVAKDESAQQISDLKLKLADERRRRSAVEASASGNDSRIRELEETLEQNRIRVCDLTAQVESLEKEHQRAVERLDQKAHEQLQHHEEEAGTLNVRISNLTTTLEETRFEARRLRQVTAGLEEQLQLEIEARNDLLDKWAADQACSFAYMKDVVRSERRRSKVRAANWELKSDDIMSDGTTPTGSEPITPVSMTRFVDVEVGRGKNRRRMDSGIGILSEEELLEREDISELRRGLDSDIDLPTSDLM</sequence>
<evidence type="ECO:0000313" key="3">
    <source>
        <dbReference type="EMBL" id="KAJ5095849.1"/>
    </source>
</evidence>
<keyword evidence="4" id="KW-1185">Reference proteome</keyword>
<gene>
    <name evidence="3" type="ORF">NUU61_005205</name>
</gene>
<dbReference type="Proteomes" id="UP001141434">
    <property type="component" value="Unassembled WGS sequence"/>
</dbReference>
<dbReference type="GO" id="GO:0000796">
    <property type="term" value="C:condensin complex"/>
    <property type="evidence" value="ECO:0007669"/>
    <property type="project" value="TreeGrafter"/>
</dbReference>
<dbReference type="PANTHER" id="PTHR43941:SF1">
    <property type="entry name" value="STRUCTURAL MAINTENANCE OF CHROMOSOMES PROTEIN 2"/>
    <property type="match status" value="1"/>
</dbReference>
<evidence type="ECO:0008006" key="5">
    <source>
        <dbReference type="Google" id="ProtNLM"/>
    </source>
</evidence>
<dbReference type="GO" id="GO:0000793">
    <property type="term" value="C:condensed chromosome"/>
    <property type="evidence" value="ECO:0007669"/>
    <property type="project" value="TreeGrafter"/>
</dbReference>
<organism evidence="3 4">
    <name type="scientific">Penicillium alfredii</name>
    <dbReference type="NCBI Taxonomy" id="1506179"/>
    <lineage>
        <taxon>Eukaryota</taxon>
        <taxon>Fungi</taxon>
        <taxon>Dikarya</taxon>
        <taxon>Ascomycota</taxon>
        <taxon>Pezizomycotina</taxon>
        <taxon>Eurotiomycetes</taxon>
        <taxon>Eurotiomycetidae</taxon>
        <taxon>Eurotiales</taxon>
        <taxon>Aspergillaceae</taxon>
        <taxon>Penicillium</taxon>
    </lineage>
</organism>
<dbReference type="EMBL" id="JAPMSZ010000007">
    <property type="protein sequence ID" value="KAJ5095849.1"/>
    <property type="molecule type" value="Genomic_DNA"/>
</dbReference>
<dbReference type="GO" id="GO:0007076">
    <property type="term" value="P:mitotic chromosome condensation"/>
    <property type="evidence" value="ECO:0007669"/>
    <property type="project" value="TreeGrafter"/>
</dbReference>